<dbReference type="AlphaFoldDB" id="A0AAD5QJK2"/>
<dbReference type="InterPro" id="IPR003595">
    <property type="entry name" value="Tyr_Pase_cat"/>
</dbReference>
<dbReference type="SMART" id="SM00404">
    <property type="entry name" value="PTPc_motif"/>
    <property type="match status" value="1"/>
</dbReference>
<dbReference type="InterPro" id="IPR000387">
    <property type="entry name" value="Tyr_Pase_dom"/>
</dbReference>
<protein>
    <submittedName>
        <fullName evidence="6">Internal repeats containing protein</fullName>
    </submittedName>
</protein>
<dbReference type="GO" id="GO:0004721">
    <property type="term" value="F:phosphoprotein phosphatase activity"/>
    <property type="evidence" value="ECO:0007669"/>
    <property type="project" value="UniProtKB-KW"/>
</dbReference>
<name>A0AAD5QJK2_PARTN</name>
<dbReference type="EMBL" id="JAHQIW010000966">
    <property type="protein sequence ID" value="KAJ1350920.1"/>
    <property type="molecule type" value="Genomic_DNA"/>
</dbReference>
<evidence type="ECO:0000256" key="1">
    <source>
        <dbReference type="ARBA" id="ARBA00022801"/>
    </source>
</evidence>
<dbReference type="Gene3D" id="3.90.190.10">
    <property type="entry name" value="Protein tyrosine phosphatase superfamily"/>
    <property type="match status" value="1"/>
</dbReference>
<dbReference type="Proteomes" id="UP001196413">
    <property type="component" value="Unassembled WGS sequence"/>
</dbReference>
<reference evidence="6" key="1">
    <citation type="submission" date="2021-06" db="EMBL/GenBank/DDBJ databases">
        <title>Parelaphostrongylus tenuis whole genome reference sequence.</title>
        <authorList>
            <person name="Garwood T.J."/>
            <person name="Larsen P.A."/>
            <person name="Fountain-Jones N.M."/>
            <person name="Garbe J.R."/>
            <person name="Macchietto M.G."/>
            <person name="Kania S.A."/>
            <person name="Gerhold R.W."/>
            <person name="Richards J.E."/>
            <person name="Wolf T.M."/>
        </authorList>
    </citation>
    <scope>NUCLEOTIDE SEQUENCE</scope>
    <source>
        <strain evidence="6">MNPRO001-30</strain>
        <tissue evidence="6">Meninges</tissue>
    </source>
</reference>
<dbReference type="SUPFAM" id="SSF52799">
    <property type="entry name" value="(Phosphotyrosine protein) phosphatases II"/>
    <property type="match status" value="1"/>
</dbReference>
<dbReference type="Pfam" id="PF00782">
    <property type="entry name" value="DSPc"/>
    <property type="match status" value="1"/>
</dbReference>
<dbReference type="InterPro" id="IPR051029">
    <property type="entry name" value="mRNA_Capping_Enz/RNA_Phosphat"/>
</dbReference>
<dbReference type="GO" id="GO:0004651">
    <property type="term" value="F:polynucleotide 5'-phosphatase activity"/>
    <property type="evidence" value="ECO:0007669"/>
    <property type="project" value="TreeGrafter"/>
</dbReference>
<comment type="caution">
    <text evidence="6">The sequence shown here is derived from an EMBL/GenBank/DDBJ whole genome shotgun (WGS) entry which is preliminary data.</text>
</comment>
<organism evidence="6 7">
    <name type="scientific">Parelaphostrongylus tenuis</name>
    <name type="common">Meningeal worm</name>
    <dbReference type="NCBI Taxonomy" id="148309"/>
    <lineage>
        <taxon>Eukaryota</taxon>
        <taxon>Metazoa</taxon>
        <taxon>Ecdysozoa</taxon>
        <taxon>Nematoda</taxon>
        <taxon>Chromadorea</taxon>
        <taxon>Rhabditida</taxon>
        <taxon>Rhabditina</taxon>
        <taxon>Rhabditomorpha</taxon>
        <taxon>Strongyloidea</taxon>
        <taxon>Metastrongylidae</taxon>
        <taxon>Parelaphostrongylus</taxon>
    </lineage>
</organism>
<feature type="domain" description="Tyrosine-protein phosphatase" evidence="4">
    <location>
        <begin position="59"/>
        <end position="219"/>
    </location>
</feature>
<dbReference type="InterPro" id="IPR029021">
    <property type="entry name" value="Prot-tyrosine_phosphatase-like"/>
</dbReference>
<evidence type="ECO:0000256" key="2">
    <source>
        <dbReference type="ARBA" id="ARBA00022912"/>
    </source>
</evidence>
<sequence>MSRSPSSVISDNSSRYRRRQRSSRRKNCRHEDTSKRIPDRWLNYDPVGRDLRGTRFVAFKTPLDSSFFQGKHGLSKDEHFDVHRIITFARQAGKTIGMVVDLTNTDRYYNKREWSAYGIKYLKMNCPGHEVNNREDIVQRFVAAVDEFLNDSTNGEKLIGVHCTHGLNRTGYLICRYLIDRMGWTAARAISEFEYCRGHPIERAHYKRSLYEAEKRILEDVICSSAPNN</sequence>
<keyword evidence="7" id="KW-1185">Reference proteome</keyword>
<dbReference type="PANTHER" id="PTHR10367">
    <property type="entry name" value="MRNA-CAPPING ENZYME"/>
    <property type="match status" value="1"/>
</dbReference>
<gene>
    <name evidence="6" type="primary">PIR1</name>
    <name evidence="6" type="ORF">KIN20_006837</name>
</gene>
<evidence type="ECO:0000256" key="3">
    <source>
        <dbReference type="SAM" id="MobiDB-lite"/>
    </source>
</evidence>
<evidence type="ECO:0000259" key="5">
    <source>
        <dbReference type="PROSITE" id="PS50056"/>
    </source>
</evidence>
<dbReference type="SMART" id="SM00195">
    <property type="entry name" value="DSPc"/>
    <property type="match status" value="1"/>
</dbReference>
<feature type="compositionally biased region" description="Polar residues" evidence="3">
    <location>
        <begin position="1"/>
        <end position="12"/>
    </location>
</feature>
<evidence type="ECO:0000313" key="7">
    <source>
        <dbReference type="Proteomes" id="UP001196413"/>
    </source>
</evidence>
<evidence type="ECO:0000313" key="6">
    <source>
        <dbReference type="EMBL" id="KAJ1350920.1"/>
    </source>
</evidence>
<dbReference type="PANTHER" id="PTHR10367:SF9">
    <property type="entry name" value="DUAL-SPECIFICITY PHOSPHATASE 11 (RNA_RNP COMPLEX 1-INTERACTING)"/>
    <property type="match status" value="1"/>
</dbReference>
<dbReference type="PROSITE" id="PS50056">
    <property type="entry name" value="TYR_PHOSPHATASE_2"/>
    <property type="match status" value="1"/>
</dbReference>
<dbReference type="InterPro" id="IPR020422">
    <property type="entry name" value="TYR_PHOSPHATASE_DUAL_dom"/>
</dbReference>
<proteinExistence type="predicted"/>
<dbReference type="PROSITE" id="PS00383">
    <property type="entry name" value="TYR_PHOSPHATASE_1"/>
    <property type="match status" value="1"/>
</dbReference>
<dbReference type="InterPro" id="IPR016130">
    <property type="entry name" value="Tyr_Pase_AS"/>
</dbReference>
<feature type="region of interest" description="Disordered" evidence="3">
    <location>
        <begin position="1"/>
        <end position="32"/>
    </location>
</feature>
<keyword evidence="1" id="KW-0378">Hydrolase</keyword>
<keyword evidence="2" id="KW-0904">Protein phosphatase</keyword>
<dbReference type="InterPro" id="IPR000340">
    <property type="entry name" value="Dual-sp_phosphatase_cat-dom"/>
</dbReference>
<feature type="compositionally biased region" description="Basic residues" evidence="3">
    <location>
        <begin position="15"/>
        <end position="28"/>
    </location>
</feature>
<accession>A0AAD5QJK2</accession>
<evidence type="ECO:0000259" key="4">
    <source>
        <dbReference type="PROSITE" id="PS50054"/>
    </source>
</evidence>
<dbReference type="PROSITE" id="PS50054">
    <property type="entry name" value="TYR_PHOSPHATASE_DUAL"/>
    <property type="match status" value="1"/>
</dbReference>
<feature type="domain" description="Tyrosine specific protein phosphatases" evidence="5">
    <location>
        <begin position="139"/>
        <end position="208"/>
    </location>
</feature>